<evidence type="ECO:0000313" key="2">
    <source>
        <dbReference type="EMBL" id="SDY29268.1"/>
    </source>
</evidence>
<evidence type="ECO:0000256" key="1">
    <source>
        <dbReference type="SAM" id="Phobius"/>
    </source>
</evidence>
<feature type="transmembrane region" description="Helical" evidence="1">
    <location>
        <begin position="58"/>
        <end position="78"/>
    </location>
</feature>
<evidence type="ECO:0000313" key="3">
    <source>
        <dbReference type="Proteomes" id="UP000198935"/>
    </source>
</evidence>
<sequence>MEKYIKKAETLISSLHWYDWITPTTPYASVFFGFLFTSLIAAVIWLETKNIKQTAMAAATGLLVSLAGGMLLSAFGFYR</sequence>
<dbReference type="OrthoDB" id="2972508at2"/>
<proteinExistence type="predicted"/>
<organism evidence="2 3">
    <name type="scientific">Evansella caseinilytica</name>
    <dbReference type="NCBI Taxonomy" id="1503961"/>
    <lineage>
        <taxon>Bacteria</taxon>
        <taxon>Bacillati</taxon>
        <taxon>Bacillota</taxon>
        <taxon>Bacilli</taxon>
        <taxon>Bacillales</taxon>
        <taxon>Bacillaceae</taxon>
        <taxon>Evansella</taxon>
    </lineage>
</organism>
<protein>
    <submittedName>
        <fullName evidence="2">Uncharacterized protein</fullName>
    </submittedName>
</protein>
<feature type="transmembrane region" description="Helical" evidence="1">
    <location>
        <begin position="27"/>
        <end position="46"/>
    </location>
</feature>
<reference evidence="3" key="1">
    <citation type="submission" date="2016-10" db="EMBL/GenBank/DDBJ databases">
        <authorList>
            <person name="Varghese N."/>
            <person name="Submissions S."/>
        </authorList>
    </citation>
    <scope>NUCLEOTIDE SEQUENCE [LARGE SCALE GENOMIC DNA]</scope>
    <source>
        <strain evidence="3">SP</strain>
    </source>
</reference>
<accession>A0A1H3IQ86</accession>
<dbReference type="AlphaFoldDB" id="A0A1H3IQ86"/>
<gene>
    <name evidence="2" type="ORF">SAMN05421736_101880</name>
</gene>
<keyword evidence="1" id="KW-0472">Membrane</keyword>
<dbReference type="Proteomes" id="UP000198935">
    <property type="component" value="Unassembled WGS sequence"/>
</dbReference>
<keyword evidence="1" id="KW-1133">Transmembrane helix</keyword>
<dbReference type="EMBL" id="FNPI01000001">
    <property type="protein sequence ID" value="SDY29268.1"/>
    <property type="molecule type" value="Genomic_DNA"/>
</dbReference>
<name>A0A1H3IQ86_9BACI</name>
<keyword evidence="1" id="KW-0812">Transmembrane</keyword>
<keyword evidence="3" id="KW-1185">Reference proteome</keyword>